<dbReference type="HOGENOM" id="CLU_016116_0_1_10"/>
<dbReference type="STRING" id="743722.Sph21_0492"/>
<dbReference type="GO" id="GO:0005975">
    <property type="term" value="P:carbohydrate metabolic process"/>
    <property type="evidence" value="ECO:0007669"/>
    <property type="project" value="InterPro"/>
</dbReference>
<dbReference type="EMBL" id="CP002584">
    <property type="protein sequence ID" value="ADZ77074.1"/>
    <property type="molecule type" value="Genomic_DNA"/>
</dbReference>
<evidence type="ECO:0000256" key="3">
    <source>
        <dbReference type="ARBA" id="ARBA00023295"/>
    </source>
</evidence>
<dbReference type="eggNOG" id="COG3507">
    <property type="taxonomic scope" value="Bacteria"/>
</dbReference>
<dbReference type="PATRIC" id="fig|743722.3.peg.537"/>
<dbReference type="PANTHER" id="PTHR22925">
    <property type="entry name" value="GLYCOSYL HYDROLASE 43 FAMILY MEMBER"/>
    <property type="match status" value="1"/>
</dbReference>
<accession>F4C6N8</accession>
<dbReference type="Gene3D" id="2.60.120.260">
    <property type="entry name" value="Galactose-binding domain-like"/>
    <property type="match status" value="1"/>
</dbReference>
<keyword evidence="3 4" id="KW-0326">Glycosidase</keyword>
<dbReference type="SUPFAM" id="SSF75005">
    <property type="entry name" value="Arabinanase/levansucrase/invertase"/>
    <property type="match status" value="1"/>
</dbReference>
<dbReference type="CDD" id="cd18821">
    <property type="entry name" value="GH43_Pc3Gal43A-like"/>
    <property type="match status" value="1"/>
</dbReference>
<gene>
    <name evidence="5" type="ordered locus">Sph21_0492</name>
</gene>
<evidence type="ECO:0000256" key="4">
    <source>
        <dbReference type="RuleBase" id="RU361187"/>
    </source>
</evidence>
<dbReference type="Gene3D" id="2.115.10.20">
    <property type="entry name" value="Glycosyl hydrolase domain, family 43"/>
    <property type="match status" value="1"/>
</dbReference>
<comment type="similarity">
    <text evidence="1 4">Belongs to the glycosyl hydrolase 43 family.</text>
</comment>
<proteinExistence type="inferred from homology"/>
<dbReference type="InterPro" id="IPR023296">
    <property type="entry name" value="Glyco_hydro_beta-prop_sf"/>
</dbReference>
<evidence type="ECO:0000313" key="5">
    <source>
        <dbReference type="EMBL" id="ADZ77074.1"/>
    </source>
</evidence>
<dbReference type="Pfam" id="PF04616">
    <property type="entry name" value="Glyco_hydro_43"/>
    <property type="match status" value="1"/>
</dbReference>
<protein>
    <recommendedName>
        <fullName evidence="6">Glycosyl hydrolase family 43</fullName>
    </recommendedName>
</protein>
<evidence type="ECO:0008006" key="6">
    <source>
        <dbReference type="Google" id="ProtNLM"/>
    </source>
</evidence>
<dbReference type="GO" id="GO:0004553">
    <property type="term" value="F:hydrolase activity, hydrolyzing O-glycosyl compounds"/>
    <property type="evidence" value="ECO:0007669"/>
    <property type="project" value="InterPro"/>
</dbReference>
<name>F4C6N8_SPHS2</name>
<dbReference type="PANTHER" id="PTHR22925:SF3">
    <property type="entry name" value="GLYCOSYL HYDROLASE FAMILY PROTEIN 43"/>
    <property type="match status" value="1"/>
</dbReference>
<dbReference type="OrthoDB" id="273314at2"/>
<organism evidence="5">
    <name type="scientific">Sphingobacterium sp. (strain 21)</name>
    <dbReference type="NCBI Taxonomy" id="743722"/>
    <lineage>
        <taxon>Bacteria</taxon>
        <taxon>Pseudomonadati</taxon>
        <taxon>Bacteroidota</taxon>
        <taxon>Sphingobacteriia</taxon>
        <taxon>Sphingobacteriales</taxon>
        <taxon>Sphingobacteriaceae</taxon>
        <taxon>Sphingobacterium</taxon>
    </lineage>
</organism>
<keyword evidence="2 4" id="KW-0378">Hydrolase</keyword>
<dbReference type="KEGG" id="shg:Sph21_0492"/>
<evidence type="ECO:0000256" key="1">
    <source>
        <dbReference type="ARBA" id="ARBA00009865"/>
    </source>
</evidence>
<sequence length="475" mass="53309">MLIIIRRLAQSTLIITFVLSTSITSAQSRKVYNAIHSGIPWMDNQGKTLSAHGANIVRENGKYYLFGEYKTDSANVFNGFSCYSSTDLCNWKFESMALPVQPAGKLGPNRVGERPKVMKCPTTGEYIMYMHVDTLGYKDQFVGYATSPKITGPYIFQGALLFEGNPIRQWDMGAFQDRDGSGYILVHGGEIYKLANDYKSLKEKVNETMASGFESPVIFRKDSLYYFLGSNLTSWERNDNYYFTAKSLQGPWVKRGLLAPVGSLTWNSQCTFVLPIEGTKDTTYMYMGDRWSFPKQNSAATYVWQPLIVDGTSLSIPVYLEAWNVDVSTGMASPTLLEGTTIESVNMHRIKYSGNWQQDTLSSRSSDVKGASFSIQFQGTQVGFYGVARPNGGYALVKLRNSNGQTVFSSIVDMYCKYPISTLKFLSPRLSKDDYTLTVTVMGERGNWSDKRKRLYGSTGYMVSLNKIVIDQNDH</sequence>
<reference evidence="5" key="1">
    <citation type="submission" date="2011-03" db="EMBL/GenBank/DDBJ databases">
        <title>Complete sequence of Sphingobacterium sp. 21.</title>
        <authorList>
            <consortium name="US DOE Joint Genome Institute"/>
            <person name="Lucas S."/>
            <person name="Copeland A."/>
            <person name="Lapidus A."/>
            <person name="Cheng J.-F."/>
            <person name="Goodwin L."/>
            <person name="Pitluck S."/>
            <person name="Davenport K."/>
            <person name="Detter J.C."/>
            <person name="Han C."/>
            <person name="Tapia R."/>
            <person name="Land M."/>
            <person name="Hauser L."/>
            <person name="Kyrpides N."/>
            <person name="Ivanova N."/>
            <person name="Ovchinnikova G."/>
            <person name="Pagani I."/>
            <person name="Siebers A.K."/>
            <person name="Allgaier M."/>
            <person name="Thelen M.P."/>
            <person name="Hugenholtz P."/>
            <person name="Woyke T."/>
        </authorList>
    </citation>
    <scope>NUCLEOTIDE SEQUENCE</scope>
    <source>
        <strain evidence="5">21</strain>
    </source>
</reference>
<evidence type="ECO:0000256" key="2">
    <source>
        <dbReference type="ARBA" id="ARBA00022801"/>
    </source>
</evidence>
<dbReference type="InterPro" id="IPR006710">
    <property type="entry name" value="Glyco_hydro_43"/>
</dbReference>
<dbReference type="AlphaFoldDB" id="F4C6N8"/>